<gene>
    <name evidence="1" type="ORF">M5G27_29520</name>
</gene>
<proteinExistence type="predicted"/>
<reference evidence="1 2" key="1">
    <citation type="submission" date="2022-05" db="EMBL/GenBank/DDBJ databases">
        <title>Novel Pseudomonas spp. Isolated from a Rainbow Trout Aquaculture Facility.</title>
        <authorList>
            <person name="Testerman T."/>
            <person name="Graf J."/>
        </authorList>
    </citation>
    <scope>NUCLEOTIDE SEQUENCE [LARGE SCALE GENOMIC DNA]</scope>
    <source>
        <strain evidence="1 2">ID1042</strain>
    </source>
</reference>
<organism evidence="1 2">
    <name type="scientific">Pseudomonas shahriarae</name>
    <dbReference type="NCBI Taxonomy" id="2745512"/>
    <lineage>
        <taxon>Bacteria</taxon>
        <taxon>Pseudomonadati</taxon>
        <taxon>Pseudomonadota</taxon>
        <taxon>Gammaproteobacteria</taxon>
        <taxon>Pseudomonadales</taxon>
        <taxon>Pseudomonadaceae</taxon>
        <taxon>Pseudomonas</taxon>
    </lineage>
</organism>
<keyword evidence="2" id="KW-1185">Reference proteome</keyword>
<protein>
    <submittedName>
        <fullName evidence="1">Uncharacterized protein</fullName>
    </submittedName>
</protein>
<dbReference type="Proteomes" id="UP001148185">
    <property type="component" value="Unassembled WGS sequence"/>
</dbReference>
<dbReference type="RefSeq" id="WP_273878452.1">
    <property type="nucleotide sequence ID" value="NZ_JAMDHA010000054.1"/>
</dbReference>
<name>A0A9X4C813_9PSED</name>
<dbReference type="EMBL" id="JAMDHA010000054">
    <property type="protein sequence ID" value="MDD1011603.1"/>
    <property type="molecule type" value="Genomic_DNA"/>
</dbReference>
<evidence type="ECO:0000313" key="1">
    <source>
        <dbReference type="EMBL" id="MDD1011603.1"/>
    </source>
</evidence>
<sequence>MQDPIVVCGQTIGVDLYFGTSEQAETVTHALISFGHVLKDGSAQVKRFSFDAFADQIERCYSPTQRTAEVVRTLRSVQLLQLN</sequence>
<comment type="caution">
    <text evidence="1">The sequence shown here is derived from an EMBL/GenBank/DDBJ whole genome shotgun (WGS) entry which is preliminary data.</text>
</comment>
<dbReference type="AlphaFoldDB" id="A0A9X4C813"/>
<evidence type="ECO:0000313" key="2">
    <source>
        <dbReference type="Proteomes" id="UP001148185"/>
    </source>
</evidence>
<accession>A0A9X4C813</accession>